<evidence type="ECO:0000256" key="1">
    <source>
        <dbReference type="SAM" id="Phobius"/>
    </source>
</evidence>
<feature type="transmembrane region" description="Helical" evidence="1">
    <location>
        <begin position="7"/>
        <end position="29"/>
    </location>
</feature>
<evidence type="ECO:0000313" key="2">
    <source>
        <dbReference type="EMBL" id="KPJ73995.1"/>
    </source>
</evidence>
<keyword evidence="1" id="KW-0472">Membrane</keyword>
<keyword evidence="1" id="KW-0812">Transmembrane</keyword>
<dbReference type="Proteomes" id="UP000051012">
    <property type="component" value="Unassembled WGS sequence"/>
</dbReference>
<keyword evidence="1" id="KW-1133">Transmembrane helix</keyword>
<protein>
    <submittedName>
        <fullName evidence="2">Uncharacterized protein</fullName>
    </submittedName>
</protein>
<gene>
    <name evidence="2" type="ORF">AMJ52_02315</name>
</gene>
<organism evidence="2 3">
    <name type="scientific">candidate division TA06 bacterium DG_78</name>
    <dbReference type="NCBI Taxonomy" id="1703772"/>
    <lineage>
        <taxon>Bacteria</taxon>
        <taxon>Bacteria division TA06</taxon>
    </lineage>
</organism>
<feature type="transmembrane region" description="Helical" evidence="1">
    <location>
        <begin position="35"/>
        <end position="55"/>
    </location>
</feature>
<accession>A0A0S7YHX8</accession>
<comment type="caution">
    <text evidence="2">The sequence shown here is derived from an EMBL/GenBank/DDBJ whole genome shotgun (WGS) entry which is preliminary data.</text>
</comment>
<dbReference type="EMBL" id="LJNI01000019">
    <property type="protein sequence ID" value="KPJ73995.1"/>
    <property type="molecule type" value="Genomic_DNA"/>
</dbReference>
<sequence>MQGKPKTTVGIVVLVITVIAQLGLSMKYFTQNDLVGGFIAFGTAIVWAIAASVWYKSVSKK</sequence>
<reference evidence="2 3" key="1">
    <citation type="journal article" date="2015" name="Microbiome">
        <title>Genomic resolution of linkages in carbon, nitrogen, and sulfur cycling among widespread estuary sediment bacteria.</title>
        <authorList>
            <person name="Baker B.J."/>
            <person name="Lazar C.S."/>
            <person name="Teske A.P."/>
            <person name="Dick G.J."/>
        </authorList>
    </citation>
    <scope>NUCLEOTIDE SEQUENCE [LARGE SCALE GENOMIC DNA]</scope>
    <source>
        <strain evidence="2">DG_78</strain>
    </source>
</reference>
<name>A0A0S7YHX8_UNCT6</name>
<proteinExistence type="predicted"/>
<evidence type="ECO:0000313" key="3">
    <source>
        <dbReference type="Proteomes" id="UP000051012"/>
    </source>
</evidence>
<dbReference type="AlphaFoldDB" id="A0A0S7YHX8"/>